<evidence type="ECO:0000256" key="6">
    <source>
        <dbReference type="SAM" id="Phobius"/>
    </source>
</evidence>
<dbReference type="AlphaFoldDB" id="E6VTZ4"/>
<dbReference type="OrthoDB" id="9804822at2"/>
<dbReference type="GO" id="GO:0015171">
    <property type="term" value="F:amino acid transmembrane transporter activity"/>
    <property type="evidence" value="ECO:0007669"/>
    <property type="project" value="TreeGrafter"/>
</dbReference>
<name>E6VTZ4_PSEA9</name>
<comment type="subcellular location">
    <subcellularLocation>
        <location evidence="1">Cell membrane</location>
        <topology evidence="1">Multi-pass membrane protein</topology>
    </subcellularLocation>
</comment>
<evidence type="ECO:0000313" key="7">
    <source>
        <dbReference type="EMBL" id="ADU61086.1"/>
    </source>
</evidence>
<dbReference type="KEGG" id="das:Daes_0057"/>
<dbReference type="Proteomes" id="UP000002191">
    <property type="component" value="Chromosome"/>
</dbReference>
<feature type="transmembrane region" description="Helical" evidence="6">
    <location>
        <begin position="141"/>
        <end position="162"/>
    </location>
</feature>
<sequence>MTLETYAAFVLFVIVMTGTPGIGNLTMMAIGQATGFRSALPFLAGTTVGMLCLNTLVGFGLGGLFMASPRAAWAMKIVGLAYIFYLAWKLLRMQLAEGREARRFTFVEGVFIHPLNPKSWAMSVVGFSQLADPSVGLLSQLAVFIPTFFVFQVSFHSLWGWAGSVLMRTLRSGSMLVCVNIALVAVMVGATVFALFA</sequence>
<dbReference type="InterPro" id="IPR001123">
    <property type="entry name" value="LeuE-type"/>
</dbReference>
<evidence type="ECO:0000256" key="3">
    <source>
        <dbReference type="ARBA" id="ARBA00022692"/>
    </source>
</evidence>
<dbReference type="eggNOG" id="COG1280">
    <property type="taxonomic scope" value="Bacteria"/>
</dbReference>
<keyword evidence="2" id="KW-1003">Cell membrane</keyword>
<keyword evidence="8" id="KW-1185">Reference proteome</keyword>
<evidence type="ECO:0000256" key="5">
    <source>
        <dbReference type="ARBA" id="ARBA00023136"/>
    </source>
</evidence>
<protein>
    <submittedName>
        <fullName evidence="7">Lysine exporter protein (LYSE/YGGA)</fullName>
    </submittedName>
</protein>
<dbReference type="RefSeq" id="WP_013513023.1">
    <property type="nucleotide sequence ID" value="NC_014844.1"/>
</dbReference>
<keyword evidence="5 6" id="KW-0472">Membrane</keyword>
<evidence type="ECO:0000256" key="4">
    <source>
        <dbReference type="ARBA" id="ARBA00022989"/>
    </source>
</evidence>
<evidence type="ECO:0000256" key="2">
    <source>
        <dbReference type="ARBA" id="ARBA00022475"/>
    </source>
</evidence>
<organism evidence="7 8">
    <name type="scientific">Pseudodesulfovibrio aespoeensis (strain ATCC 700646 / DSM 10631 / Aspo-2)</name>
    <name type="common">Desulfovibrio aespoeensis</name>
    <dbReference type="NCBI Taxonomy" id="643562"/>
    <lineage>
        <taxon>Bacteria</taxon>
        <taxon>Pseudomonadati</taxon>
        <taxon>Thermodesulfobacteriota</taxon>
        <taxon>Desulfovibrionia</taxon>
        <taxon>Desulfovibrionales</taxon>
        <taxon>Desulfovibrionaceae</taxon>
    </lineage>
</organism>
<feature type="transmembrane region" description="Helical" evidence="6">
    <location>
        <begin position="6"/>
        <end position="30"/>
    </location>
</feature>
<accession>E6VTZ4</accession>
<feature type="transmembrane region" description="Helical" evidence="6">
    <location>
        <begin position="174"/>
        <end position="196"/>
    </location>
</feature>
<reference evidence="7 8" key="2">
    <citation type="journal article" date="2014" name="Genome Announc.">
        <title>Complete Genome Sequence of the Subsurface, Mesophilic Sulfate-Reducing Bacterium Desulfovibrio aespoeensis Aspo-2.</title>
        <authorList>
            <person name="Pedersen K."/>
            <person name="Bengtsson A."/>
            <person name="Edlund J."/>
            <person name="Rabe L."/>
            <person name="Hazen T."/>
            <person name="Chakraborty R."/>
            <person name="Goodwin L."/>
            <person name="Shapiro N."/>
        </authorList>
    </citation>
    <scope>NUCLEOTIDE SEQUENCE [LARGE SCALE GENOMIC DNA]</scope>
    <source>
        <strain evidence="8">ATCC 700646 / DSM 10631 / Aspo-2</strain>
    </source>
</reference>
<proteinExistence type="predicted"/>
<evidence type="ECO:0000256" key="1">
    <source>
        <dbReference type="ARBA" id="ARBA00004651"/>
    </source>
</evidence>
<keyword evidence="3 6" id="KW-0812">Transmembrane</keyword>
<dbReference type="PANTHER" id="PTHR30086:SF20">
    <property type="entry name" value="ARGININE EXPORTER PROTEIN ARGO-RELATED"/>
    <property type="match status" value="1"/>
</dbReference>
<dbReference type="STRING" id="643562.Daes_0057"/>
<reference evidence="8" key="1">
    <citation type="submission" date="2010-12" db="EMBL/GenBank/DDBJ databases">
        <title>Complete sequence of Desulfovibrio aespoeensis Aspo-2.</title>
        <authorList>
            <consortium name="US DOE Joint Genome Institute"/>
            <person name="Lucas S."/>
            <person name="Copeland A."/>
            <person name="Lapidus A."/>
            <person name="Cheng J.-F."/>
            <person name="Goodwin L."/>
            <person name="Pitluck S."/>
            <person name="Chertkov O."/>
            <person name="Misra M."/>
            <person name="Detter J.C."/>
            <person name="Han C."/>
            <person name="Tapia R."/>
            <person name="Land M."/>
            <person name="Hauser L."/>
            <person name="Kyrpides N."/>
            <person name="Ivanova N."/>
            <person name="Ovchinnikova G."/>
            <person name="Pedersen K."/>
            <person name="Jagevall S."/>
            <person name="Hazen T."/>
            <person name="Woyke T."/>
        </authorList>
    </citation>
    <scope>NUCLEOTIDE SEQUENCE [LARGE SCALE GENOMIC DNA]</scope>
    <source>
        <strain evidence="8">ATCC 700646 / DSM 10631 / Aspo-2</strain>
    </source>
</reference>
<gene>
    <name evidence="7" type="ordered locus">Daes_0057</name>
</gene>
<dbReference type="Pfam" id="PF01810">
    <property type="entry name" value="LysE"/>
    <property type="match status" value="1"/>
</dbReference>
<feature type="transmembrane region" description="Helical" evidence="6">
    <location>
        <begin position="71"/>
        <end position="91"/>
    </location>
</feature>
<dbReference type="HOGENOM" id="CLU_079569_1_0_7"/>
<keyword evidence="4 6" id="KW-1133">Transmembrane helix</keyword>
<dbReference type="GO" id="GO:0005886">
    <property type="term" value="C:plasma membrane"/>
    <property type="evidence" value="ECO:0007669"/>
    <property type="project" value="UniProtKB-SubCell"/>
</dbReference>
<evidence type="ECO:0000313" key="8">
    <source>
        <dbReference type="Proteomes" id="UP000002191"/>
    </source>
</evidence>
<dbReference type="EMBL" id="CP002431">
    <property type="protein sequence ID" value="ADU61086.1"/>
    <property type="molecule type" value="Genomic_DNA"/>
</dbReference>
<feature type="transmembrane region" description="Helical" evidence="6">
    <location>
        <begin position="42"/>
        <end position="65"/>
    </location>
</feature>
<dbReference type="PANTHER" id="PTHR30086">
    <property type="entry name" value="ARGININE EXPORTER PROTEIN ARGO"/>
    <property type="match status" value="1"/>
</dbReference>